<protein>
    <submittedName>
        <fullName evidence="1">Uncharacterized protein</fullName>
    </submittedName>
</protein>
<proteinExistence type="predicted"/>
<dbReference type="Proteomes" id="UP001469553">
    <property type="component" value="Unassembled WGS sequence"/>
</dbReference>
<evidence type="ECO:0000313" key="1">
    <source>
        <dbReference type="EMBL" id="MEQ2308757.1"/>
    </source>
</evidence>
<keyword evidence="2" id="KW-1185">Reference proteome</keyword>
<organism evidence="1 2">
    <name type="scientific">Ameca splendens</name>
    <dbReference type="NCBI Taxonomy" id="208324"/>
    <lineage>
        <taxon>Eukaryota</taxon>
        <taxon>Metazoa</taxon>
        <taxon>Chordata</taxon>
        <taxon>Craniata</taxon>
        <taxon>Vertebrata</taxon>
        <taxon>Euteleostomi</taxon>
        <taxon>Actinopterygii</taxon>
        <taxon>Neopterygii</taxon>
        <taxon>Teleostei</taxon>
        <taxon>Neoteleostei</taxon>
        <taxon>Acanthomorphata</taxon>
        <taxon>Ovalentaria</taxon>
        <taxon>Atherinomorphae</taxon>
        <taxon>Cyprinodontiformes</taxon>
        <taxon>Goodeidae</taxon>
        <taxon>Ameca</taxon>
    </lineage>
</organism>
<dbReference type="EMBL" id="JAHRIP010069759">
    <property type="protein sequence ID" value="MEQ2308757.1"/>
    <property type="molecule type" value="Genomic_DNA"/>
</dbReference>
<comment type="caution">
    <text evidence="1">The sequence shown here is derived from an EMBL/GenBank/DDBJ whole genome shotgun (WGS) entry which is preliminary data.</text>
</comment>
<name>A0ABV0ZR68_9TELE</name>
<accession>A0ABV0ZR68</accession>
<sequence length="117" mass="13497">MLRGQKIKQRRPDFPFPRQLLWGKPKVFPGQLRNIVPPACPGPPPGGTCLENLLGEASRRHLKQMPEPLQLTPLDVEQQRFHSELLTLFLRECLVTLQRSFKYVKQKNKCVCHWSGA</sequence>
<gene>
    <name evidence="1" type="ORF">AMECASPLE_031502</name>
</gene>
<reference evidence="1 2" key="1">
    <citation type="submission" date="2021-06" db="EMBL/GenBank/DDBJ databases">
        <authorList>
            <person name="Palmer J.M."/>
        </authorList>
    </citation>
    <scope>NUCLEOTIDE SEQUENCE [LARGE SCALE GENOMIC DNA]</scope>
    <source>
        <strain evidence="1 2">AS_MEX2019</strain>
        <tissue evidence="1">Muscle</tissue>
    </source>
</reference>
<evidence type="ECO:0000313" key="2">
    <source>
        <dbReference type="Proteomes" id="UP001469553"/>
    </source>
</evidence>